<dbReference type="InterPro" id="IPR013783">
    <property type="entry name" value="Ig-like_fold"/>
</dbReference>
<keyword evidence="2" id="KW-1185">Reference proteome</keyword>
<sequence>MKKNLLLFLTVFTFSSCEIQYDGETRFVVQGQLIDKENNPIADKRIEINTYSDGTYGDSDLISYTNTDTDGKFTMIFPAPKSDDIDIITTINGRSYIDYNSNLTSDYQSKNIKTSKRNFSNYKLDFNKIVLYKNDEITQLEVVLNSTTNNKEITEVFVEGNLAESIINLDKNEDENQYITTHFDVAKNQI</sequence>
<evidence type="ECO:0000313" key="2">
    <source>
        <dbReference type="Proteomes" id="UP000640614"/>
    </source>
</evidence>
<name>A0ABR9TFM9_9FLAO</name>
<reference evidence="1 2" key="1">
    <citation type="submission" date="2018-07" db="EMBL/GenBank/DDBJ databases">
        <title>Genome assembly of strain KB82.</title>
        <authorList>
            <person name="Kukolya J."/>
            <person name="Horvath B."/>
            <person name="Nagy I."/>
            <person name="Toth A."/>
        </authorList>
    </citation>
    <scope>NUCLEOTIDE SEQUENCE [LARGE SCALE GENOMIC DNA]</scope>
    <source>
        <strain evidence="1 2">Kb82</strain>
    </source>
</reference>
<evidence type="ECO:0008006" key="3">
    <source>
        <dbReference type="Google" id="ProtNLM"/>
    </source>
</evidence>
<dbReference type="Gene3D" id="2.60.40.10">
    <property type="entry name" value="Immunoglobulins"/>
    <property type="match status" value="1"/>
</dbReference>
<dbReference type="EMBL" id="PRDM01000001">
    <property type="protein sequence ID" value="MBE8724151.1"/>
    <property type="molecule type" value="Genomic_DNA"/>
</dbReference>
<dbReference type="RefSeq" id="WP_193845166.1">
    <property type="nucleotide sequence ID" value="NZ_PRDM01000001.1"/>
</dbReference>
<dbReference type="InterPro" id="IPR008964">
    <property type="entry name" value="Invasin/intimin_cell_adhesion"/>
</dbReference>
<protein>
    <recommendedName>
        <fullName evidence="3">Carboxypeptidase regulatory-like domain-containing protein</fullName>
    </recommendedName>
</protein>
<accession>A0ABR9TFM9</accession>
<organism evidence="1 2">
    <name type="scientific">Flavobacterium hungaricum</name>
    <dbReference type="NCBI Taxonomy" id="2082725"/>
    <lineage>
        <taxon>Bacteria</taxon>
        <taxon>Pseudomonadati</taxon>
        <taxon>Bacteroidota</taxon>
        <taxon>Flavobacteriia</taxon>
        <taxon>Flavobacteriales</taxon>
        <taxon>Flavobacteriaceae</taxon>
        <taxon>Flavobacterium</taxon>
    </lineage>
</organism>
<comment type="caution">
    <text evidence="1">The sequence shown here is derived from an EMBL/GenBank/DDBJ whole genome shotgun (WGS) entry which is preliminary data.</text>
</comment>
<dbReference type="SUPFAM" id="SSF49373">
    <property type="entry name" value="Invasin/intimin cell-adhesion fragments"/>
    <property type="match status" value="1"/>
</dbReference>
<gene>
    <name evidence="1" type="ORF">C4F50_04250</name>
</gene>
<evidence type="ECO:0000313" key="1">
    <source>
        <dbReference type="EMBL" id="MBE8724151.1"/>
    </source>
</evidence>
<dbReference type="PROSITE" id="PS51257">
    <property type="entry name" value="PROKAR_LIPOPROTEIN"/>
    <property type="match status" value="1"/>
</dbReference>
<dbReference type="Proteomes" id="UP000640614">
    <property type="component" value="Unassembled WGS sequence"/>
</dbReference>
<proteinExistence type="predicted"/>